<proteinExistence type="predicted"/>
<dbReference type="InterPro" id="IPR004948">
    <property type="entry name" value="Nuc-triphosphatase_THEP1"/>
</dbReference>
<reference evidence="1 2" key="1">
    <citation type="submission" date="2017-11" db="EMBL/GenBank/DDBJ databases">
        <title>Evolution of Phototrophy in the Chloroflexi Phylum Driven by Horizontal Gene Transfer.</title>
        <authorList>
            <person name="Ward L.M."/>
            <person name="Hemp J."/>
            <person name="Shih P.M."/>
            <person name="Mcglynn S.E."/>
            <person name="Fischer W."/>
        </authorList>
    </citation>
    <scope>NUCLEOTIDE SEQUENCE [LARGE SCALE GENOMIC DNA]</scope>
    <source>
        <strain evidence="1">JP3_7</strain>
    </source>
</reference>
<evidence type="ECO:0000313" key="2">
    <source>
        <dbReference type="Proteomes" id="UP000230790"/>
    </source>
</evidence>
<protein>
    <recommendedName>
        <fullName evidence="3">AAA+ ATPase domain-containing protein</fullName>
    </recommendedName>
</protein>
<dbReference type="Proteomes" id="UP000230790">
    <property type="component" value="Unassembled WGS sequence"/>
</dbReference>
<evidence type="ECO:0008006" key="3">
    <source>
        <dbReference type="Google" id="ProtNLM"/>
    </source>
</evidence>
<dbReference type="AlphaFoldDB" id="A0A2M8QDA3"/>
<accession>A0A2M8QDA3</accession>
<evidence type="ECO:0000313" key="1">
    <source>
        <dbReference type="EMBL" id="PJF47770.1"/>
    </source>
</evidence>
<comment type="caution">
    <text evidence="1">The sequence shown here is derived from an EMBL/GenBank/DDBJ whole genome shotgun (WGS) entry which is preliminary data.</text>
</comment>
<gene>
    <name evidence="1" type="ORF">CUN48_07135</name>
</gene>
<dbReference type="EMBL" id="PGTN01000036">
    <property type="protein sequence ID" value="PJF47770.1"/>
    <property type="molecule type" value="Genomic_DNA"/>
</dbReference>
<organism evidence="1 2">
    <name type="scientific">Candidatus Thermofonsia Clade 3 bacterium</name>
    <dbReference type="NCBI Taxonomy" id="2364212"/>
    <lineage>
        <taxon>Bacteria</taxon>
        <taxon>Bacillati</taxon>
        <taxon>Chloroflexota</taxon>
        <taxon>Candidatus Thermofontia</taxon>
        <taxon>Candidatus Thermofonsia Clade 3</taxon>
    </lineage>
</organism>
<name>A0A2M8QDA3_9CHLR</name>
<dbReference type="InterPro" id="IPR027417">
    <property type="entry name" value="P-loop_NTPase"/>
</dbReference>
<dbReference type="Gene3D" id="3.40.50.300">
    <property type="entry name" value="P-loop containing nucleotide triphosphate hydrolases"/>
    <property type="match status" value="1"/>
</dbReference>
<dbReference type="SUPFAM" id="SSF52540">
    <property type="entry name" value="P-loop containing nucleoside triphosphate hydrolases"/>
    <property type="match status" value="1"/>
</dbReference>
<dbReference type="GO" id="GO:0017111">
    <property type="term" value="F:ribonucleoside triphosphate phosphatase activity"/>
    <property type="evidence" value="ECO:0007669"/>
    <property type="project" value="InterPro"/>
</dbReference>
<sequence>MTYHLGHALPLYALTGPRGAGKTTFCRRLIDLARMAGRDVAGVISPAVVEQGARMGFDVEAIRTAERRIFGRAAPAAGLEIALGRWFFSPATLAWGNHILSTSCPCDALIVDEIGPLELLRGEGWTAALDILRAGDYRIALVVVRPELLDAAHATLPIARCFDVQSDHDKNQLLALFTG</sequence>
<dbReference type="Pfam" id="PF03266">
    <property type="entry name" value="NTPase_1"/>
    <property type="match status" value="1"/>
</dbReference>